<keyword evidence="1" id="KW-0812">Transmembrane</keyword>
<feature type="transmembrane region" description="Helical" evidence="1">
    <location>
        <begin position="20"/>
        <end position="43"/>
    </location>
</feature>
<feature type="transmembrane region" description="Helical" evidence="1">
    <location>
        <begin position="98"/>
        <end position="123"/>
    </location>
</feature>
<gene>
    <name evidence="2" type="ORF">METZ01_LOCUS65289</name>
</gene>
<reference evidence="2" key="1">
    <citation type="submission" date="2018-05" db="EMBL/GenBank/DDBJ databases">
        <authorList>
            <person name="Lanie J.A."/>
            <person name="Ng W.-L."/>
            <person name="Kazmierczak K.M."/>
            <person name="Andrzejewski T.M."/>
            <person name="Davidsen T.M."/>
            <person name="Wayne K.J."/>
            <person name="Tettelin H."/>
            <person name="Glass J.I."/>
            <person name="Rusch D."/>
            <person name="Podicherti R."/>
            <person name="Tsui H.-C.T."/>
            <person name="Winkler M.E."/>
        </authorList>
    </citation>
    <scope>NUCLEOTIDE SEQUENCE</scope>
</reference>
<keyword evidence="1" id="KW-1133">Transmembrane helix</keyword>
<keyword evidence="1" id="KW-0472">Membrane</keyword>
<dbReference type="PANTHER" id="PTHR35335">
    <property type="entry name" value="UPF0716 PROTEIN FXSA"/>
    <property type="match status" value="1"/>
</dbReference>
<protein>
    <recommendedName>
        <fullName evidence="3">FxsA cytoplasmic membrane protein</fullName>
    </recommendedName>
</protein>
<evidence type="ECO:0000256" key="1">
    <source>
        <dbReference type="SAM" id="Phobius"/>
    </source>
</evidence>
<dbReference type="GO" id="GO:0016020">
    <property type="term" value="C:membrane"/>
    <property type="evidence" value="ECO:0007669"/>
    <property type="project" value="InterPro"/>
</dbReference>
<accession>A0A381T8F2</accession>
<dbReference type="AlphaFoldDB" id="A0A381T8F2"/>
<dbReference type="EMBL" id="UINC01004184">
    <property type="protein sequence ID" value="SVA12435.1"/>
    <property type="molecule type" value="Genomic_DNA"/>
</dbReference>
<sequence>VGRGYDGGHLDAPAVATPSMTTVLIFLVVAFLAVPIVEIYLIVEVARYAGIFNTVALLILVSVAGAWMVRREGLGILRRAQDELAAGRVPGRQVVDGLLVLVAGALMLTPGFATDALGLALLFPPSRIAVREVLIRRFARRVNLG</sequence>
<dbReference type="NCBIfam" id="NF008528">
    <property type="entry name" value="PRK11463.1-2"/>
    <property type="match status" value="1"/>
</dbReference>
<dbReference type="PANTHER" id="PTHR35335:SF1">
    <property type="entry name" value="UPF0716 PROTEIN FXSA"/>
    <property type="match status" value="1"/>
</dbReference>
<feature type="non-terminal residue" evidence="2">
    <location>
        <position position="1"/>
    </location>
</feature>
<name>A0A381T8F2_9ZZZZ</name>
<feature type="transmembrane region" description="Helical" evidence="1">
    <location>
        <begin position="50"/>
        <end position="69"/>
    </location>
</feature>
<proteinExistence type="predicted"/>
<dbReference type="InterPro" id="IPR007313">
    <property type="entry name" value="FxsA"/>
</dbReference>
<dbReference type="Pfam" id="PF04186">
    <property type="entry name" value="FxsA"/>
    <property type="match status" value="1"/>
</dbReference>
<evidence type="ECO:0000313" key="2">
    <source>
        <dbReference type="EMBL" id="SVA12435.1"/>
    </source>
</evidence>
<organism evidence="2">
    <name type="scientific">marine metagenome</name>
    <dbReference type="NCBI Taxonomy" id="408172"/>
    <lineage>
        <taxon>unclassified sequences</taxon>
        <taxon>metagenomes</taxon>
        <taxon>ecological metagenomes</taxon>
    </lineage>
</organism>
<evidence type="ECO:0008006" key="3">
    <source>
        <dbReference type="Google" id="ProtNLM"/>
    </source>
</evidence>